<name>A0A640V4C7_9ACTN</name>
<feature type="region of interest" description="Disordered" evidence="1">
    <location>
        <begin position="57"/>
        <end position="91"/>
    </location>
</feature>
<evidence type="ECO:0000256" key="1">
    <source>
        <dbReference type="SAM" id="MobiDB-lite"/>
    </source>
</evidence>
<dbReference type="EMBL" id="BLIR01000003">
    <property type="protein sequence ID" value="GFE42230.1"/>
    <property type="molecule type" value="Genomic_DNA"/>
</dbReference>
<sequence length="91" mass="10513">MPVFTPATVQRQEHGLRPAQEIKDRTLRQGRVHAPPPLLLIGEGRWFLRDTDSVDRVARVQRSSQDRHRRGRIDQHHLVPPLKQSLGDRTA</sequence>
<comment type="caution">
    <text evidence="2">The sequence shown here is derived from an EMBL/GenBank/DDBJ whole genome shotgun (WGS) entry which is preliminary data.</text>
</comment>
<accession>A0A640V4C7</accession>
<protein>
    <submittedName>
        <fullName evidence="2">Uncharacterized protein</fullName>
    </submittedName>
</protein>
<evidence type="ECO:0000313" key="2">
    <source>
        <dbReference type="EMBL" id="GFE42230.1"/>
    </source>
</evidence>
<proteinExistence type="predicted"/>
<keyword evidence="3" id="KW-1185">Reference proteome</keyword>
<gene>
    <name evidence="2" type="ORF">Stube_69030</name>
</gene>
<dbReference type="Proteomes" id="UP000431826">
    <property type="component" value="Unassembled WGS sequence"/>
</dbReference>
<organism evidence="2 3">
    <name type="scientific">Streptomyces tubercidicus</name>
    <dbReference type="NCBI Taxonomy" id="47759"/>
    <lineage>
        <taxon>Bacteria</taxon>
        <taxon>Bacillati</taxon>
        <taxon>Actinomycetota</taxon>
        <taxon>Actinomycetes</taxon>
        <taxon>Kitasatosporales</taxon>
        <taxon>Streptomycetaceae</taxon>
        <taxon>Streptomyces</taxon>
    </lineage>
</organism>
<reference evidence="2 3" key="1">
    <citation type="submission" date="2019-12" db="EMBL/GenBank/DDBJ databases">
        <title>Whole genome shotgun sequence of Streptomyces tubercidicus NBRC 13090.</title>
        <authorList>
            <person name="Ichikawa N."/>
            <person name="Kimura A."/>
            <person name="Kitahashi Y."/>
            <person name="Komaki H."/>
            <person name="Tamura T."/>
        </authorList>
    </citation>
    <scope>NUCLEOTIDE SEQUENCE [LARGE SCALE GENOMIC DNA]</scope>
    <source>
        <strain evidence="2 3">NBRC 13090</strain>
    </source>
</reference>
<evidence type="ECO:0000313" key="3">
    <source>
        <dbReference type="Proteomes" id="UP000431826"/>
    </source>
</evidence>
<dbReference type="AlphaFoldDB" id="A0A640V4C7"/>